<comment type="caution">
    <text evidence="2">The sequence shown here is derived from an EMBL/GenBank/DDBJ whole genome shotgun (WGS) entry which is preliminary data.</text>
</comment>
<dbReference type="EMBL" id="JAFEUO010000002">
    <property type="protein sequence ID" value="MBM7082846.1"/>
    <property type="molecule type" value="Genomic_DNA"/>
</dbReference>
<proteinExistence type="predicted"/>
<keyword evidence="3" id="KW-1185">Reference proteome</keyword>
<accession>A0ABS2JBA2</accession>
<reference evidence="2 3" key="1">
    <citation type="submission" date="2021-02" db="EMBL/GenBank/DDBJ databases">
        <authorList>
            <person name="Lee D.-H."/>
        </authorList>
    </citation>
    <scope>NUCLEOTIDE SEQUENCE [LARGE SCALE GENOMIC DNA]</scope>
    <source>
        <strain evidence="2 3">MMS20-R2-29</strain>
    </source>
</reference>
<dbReference type="RefSeq" id="WP_204958023.1">
    <property type="nucleotide sequence ID" value="NZ_JAFEUO010000002.1"/>
</dbReference>
<name>A0ABS2JBA2_9ACTN</name>
<gene>
    <name evidence="2" type="ORF">JQN84_09895</name>
</gene>
<protein>
    <submittedName>
        <fullName evidence="2">Uncharacterized protein</fullName>
    </submittedName>
</protein>
<keyword evidence="1" id="KW-0732">Signal</keyword>
<evidence type="ECO:0000256" key="1">
    <source>
        <dbReference type="SAM" id="SignalP"/>
    </source>
</evidence>
<sequence>MTRIGTIATRLGVSGALVVGAVSLTLATTTAAASAGSVSGGWFTNSTSCYQAGSNAVELPNSRYHDYACNYSASHNPHWHLVLYT</sequence>
<feature type="chain" id="PRO_5046740781" evidence="1">
    <location>
        <begin position="36"/>
        <end position="85"/>
    </location>
</feature>
<evidence type="ECO:0000313" key="2">
    <source>
        <dbReference type="EMBL" id="MBM7082846.1"/>
    </source>
</evidence>
<organism evidence="2 3">
    <name type="scientific">Micromonospora humidisoli</name>
    <dbReference type="NCBI Taxonomy" id="2807622"/>
    <lineage>
        <taxon>Bacteria</taxon>
        <taxon>Bacillati</taxon>
        <taxon>Actinomycetota</taxon>
        <taxon>Actinomycetes</taxon>
        <taxon>Micromonosporales</taxon>
        <taxon>Micromonosporaceae</taxon>
        <taxon>Micromonospora</taxon>
    </lineage>
</organism>
<dbReference type="Proteomes" id="UP000809587">
    <property type="component" value="Unassembled WGS sequence"/>
</dbReference>
<evidence type="ECO:0000313" key="3">
    <source>
        <dbReference type="Proteomes" id="UP000809587"/>
    </source>
</evidence>
<feature type="signal peptide" evidence="1">
    <location>
        <begin position="1"/>
        <end position="35"/>
    </location>
</feature>